<dbReference type="AlphaFoldDB" id="A0A371HPU2"/>
<evidence type="ECO:0000313" key="1">
    <source>
        <dbReference type="EMBL" id="RDY04777.1"/>
    </source>
</evidence>
<gene>
    <name evidence="1" type="ORF">CR513_11467</name>
</gene>
<dbReference type="Proteomes" id="UP000257109">
    <property type="component" value="Unassembled WGS sequence"/>
</dbReference>
<reference evidence="1" key="1">
    <citation type="submission" date="2018-05" db="EMBL/GenBank/DDBJ databases">
        <title>Draft genome of Mucuna pruriens seed.</title>
        <authorList>
            <person name="Nnadi N.E."/>
            <person name="Vos R."/>
            <person name="Hasami M.H."/>
            <person name="Devisetty U.K."/>
            <person name="Aguiy J.C."/>
        </authorList>
    </citation>
    <scope>NUCLEOTIDE SEQUENCE [LARGE SCALE GENOMIC DNA]</scope>
    <source>
        <strain evidence="1">JCA_2017</strain>
    </source>
</reference>
<feature type="non-terminal residue" evidence="1">
    <location>
        <position position="1"/>
    </location>
</feature>
<sequence>MQVEEFPERSGECDCKVKPKYTCHYPNSRMGVFASRITAVWDRIFGPACKFDHPPPSAMDKLFQQSVDTNSASLHVAESGHATQHGNQHSA</sequence>
<evidence type="ECO:0000313" key="2">
    <source>
        <dbReference type="Proteomes" id="UP000257109"/>
    </source>
</evidence>
<organism evidence="1 2">
    <name type="scientific">Mucuna pruriens</name>
    <name type="common">Velvet bean</name>
    <name type="synonym">Dolichos pruriens</name>
    <dbReference type="NCBI Taxonomy" id="157652"/>
    <lineage>
        <taxon>Eukaryota</taxon>
        <taxon>Viridiplantae</taxon>
        <taxon>Streptophyta</taxon>
        <taxon>Embryophyta</taxon>
        <taxon>Tracheophyta</taxon>
        <taxon>Spermatophyta</taxon>
        <taxon>Magnoliopsida</taxon>
        <taxon>eudicotyledons</taxon>
        <taxon>Gunneridae</taxon>
        <taxon>Pentapetalae</taxon>
        <taxon>rosids</taxon>
        <taxon>fabids</taxon>
        <taxon>Fabales</taxon>
        <taxon>Fabaceae</taxon>
        <taxon>Papilionoideae</taxon>
        <taxon>50 kb inversion clade</taxon>
        <taxon>NPAAA clade</taxon>
        <taxon>indigoferoid/millettioid clade</taxon>
        <taxon>Phaseoleae</taxon>
        <taxon>Mucuna</taxon>
    </lineage>
</organism>
<accession>A0A371HPU2</accession>
<dbReference type="EMBL" id="QJKJ01002016">
    <property type="protein sequence ID" value="RDY04777.1"/>
    <property type="molecule type" value="Genomic_DNA"/>
</dbReference>
<name>A0A371HPU2_MUCPR</name>
<proteinExistence type="predicted"/>
<dbReference type="STRING" id="157652.A0A371HPU2"/>
<comment type="caution">
    <text evidence="1">The sequence shown here is derived from an EMBL/GenBank/DDBJ whole genome shotgun (WGS) entry which is preliminary data.</text>
</comment>
<keyword evidence="2" id="KW-1185">Reference proteome</keyword>
<protein>
    <submittedName>
        <fullName evidence="1">Uncharacterized protein</fullName>
    </submittedName>
</protein>